<feature type="compositionally biased region" description="Acidic residues" evidence="5">
    <location>
        <begin position="854"/>
        <end position="875"/>
    </location>
</feature>
<dbReference type="InterPro" id="IPR012340">
    <property type="entry name" value="NA-bd_OB-fold"/>
</dbReference>
<dbReference type="InterPro" id="IPR000560">
    <property type="entry name" value="His_Pase_clade-2"/>
</dbReference>
<dbReference type="EMBL" id="QZWG01000018">
    <property type="protein sequence ID" value="RZB50322.1"/>
    <property type="molecule type" value="Genomic_DNA"/>
</dbReference>
<dbReference type="GO" id="GO:0005850">
    <property type="term" value="C:eukaryotic translation initiation factor 2 complex"/>
    <property type="evidence" value="ECO:0007669"/>
    <property type="project" value="TreeGrafter"/>
</dbReference>
<dbReference type="FunFam" id="2.40.50.140:FF:000015">
    <property type="entry name" value="Eukaryotic translation initiation factor 2 subunit alpha"/>
    <property type="match status" value="1"/>
</dbReference>
<comment type="similarity">
    <text evidence="1">Belongs to the eIF-2-alpha family.</text>
</comment>
<dbReference type="Pfam" id="PF00575">
    <property type="entry name" value="S1"/>
    <property type="match status" value="1"/>
</dbReference>
<dbReference type="Gene3D" id="3.40.50.1240">
    <property type="entry name" value="Phosphoglycerate mutase-like"/>
    <property type="match status" value="1"/>
</dbReference>
<dbReference type="SUPFAM" id="SSF110993">
    <property type="entry name" value="eIF-2-alpha, C-terminal domain"/>
    <property type="match status" value="1"/>
</dbReference>
<sequence length="883" mass="100428">MNNSIMAFVLLILLSALRYSSAEQAFDVRKHLSTVSRYGVVKDIADTNFVPSKIPEGCVPIHLNLVARHGTRSPTKKRIKELDNLSERLEVLVRDSKERNLPFQRVPSWLNGWKSPWHGRRKGGELIIKGEEELYDLGIRIRENFPNLFDEEYHPDIYPIKATQVPRASASAVAFGMGLFSGNGSLGPGHHRAFAVTSESRASDIVLRFHDCCHNYKAYRKSQESAVSKLKEPILDEITSALIGRHGLNFTRQDTSSLWFLCKQEASLLDITNQACSLFSPLEIELLEWTDDLEVFILKGYGKSLNYRMGLPLLEDVVQSMEQAIMAEEERHVPGSFEKARLRFAHAETVVPFSCLLGLFLEGSELKKIQKEQPLQHPPKPPQKRKWRGSTVAPFAGNNMLILYSCPAPDKSTSKHFVQVLHNEHPVPLPGCDGSDFCPFEVFKEKIVAPHQKHDYHTVCNEKLEQEPSGNKVFQIFQWLFSPRKAVDKWYDLTRQISLVMHESLPIMFRSRFALFISNANRESRVPQKKNKTLTERCCFEREMAPNLECRMYEAKYPEVDMAVMIQVKNIADMGAYVSLLEYNNIEGMILFSELSRRRIRSVSSLIKVGRIEPVMVLRVDKEKGYIDLSKRRVSEEDIQACEERYNKSKLVHSIMRHVAETLNIDLEELYIHIGWPLYRKYGHAFEAFKIIVTDPDTVLSTLTREVKEVGPDGQEVTSVVPAVSEEVKDSLVKNIRRRMTPQPLKIRADIEMKCFQFDGVLHIKEAMRKAEAVGNDDCPVKIKLVAPPLYVLTTQTLDKEQGILVLNNAIASCTEAIEQHKGKLVVKEAARAVSERDDKLLAEHMAKLRQDNEEVSGDEDSEEEEDTGMGEVDVDNGAGITE</sequence>
<reference evidence="8 9" key="1">
    <citation type="submission" date="2018-09" db="EMBL/GenBank/DDBJ databases">
        <title>A high-quality reference genome of wild soybean provides a powerful tool to mine soybean genomes.</title>
        <authorList>
            <person name="Xie M."/>
            <person name="Chung C.Y.L."/>
            <person name="Li M.-W."/>
            <person name="Wong F.-L."/>
            <person name="Chan T.-F."/>
            <person name="Lam H.-M."/>
        </authorList>
    </citation>
    <scope>NUCLEOTIDE SEQUENCE [LARGE SCALE GENOMIC DNA]</scope>
    <source>
        <strain evidence="9">cv. W05</strain>
        <tissue evidence="8">Hypocotyl of etiolated seedlings</tissue>
    </source>
</reference>
<dbReference type="AlphaFoldDB" id="A0A445FN45"/>
<dbReference type="InterPro" id="IPR029033">
    <property type="entry name" value="His_PPase_superfam"/>
</dbReference>
<dbReference type="GO" id="GO:0003743">
    <property type="term" value="F:translation initiation factor activity"/>
    <property type="evidence" value="ECO:0007669"/>
    <property type="project" value="UniProtKB-KW"/>
</dbReference>
<dbReference type="PANTHER" id="PTHR10602:SF0">
    <property type="entry name" value="EUKARYOTIC TRANSLATION INITIATION FACTOR 2 SUBUNIT 1"/>
    <property type="match status" value="1"/>
</dbReference>
<protein>
    <submittedName>
        <fullName evidence="8">Multiple inositol polyphosphate phosphatase 1 isoform D</fullName>
    </submittedName>
</protein>
<organism evidence="8 9">
    <name type="scientific">Glycine soja</name>
    <name type="common">Wild soybean</name>
    <dbReference type="NCBI Taxonomy" id="3848"/>
    <lineage>
        <taxon>Eukaryota</taxon>
        <taxon>Viridiplantae</taxon>
        <taxon>Streptophyta</taxon>
        <taxon>Embryophyta</taxon>
        <taxon>Tracheophyta</taxon>
        <taxon>Spermatophyta</taxon>
        <taxon>Magnoliopsida</taxon>
        <taxon>eudicotyledons</taxon>
        <taxon>Gunneridae</taxon>
        <taxon>Pentapetalae</taxon>
        <taxon>rosids</taxon>
        <taxon>fabids</taxon>
        <taxon>Fabales</taxon>
        <taxon>Fabaceae</taxon>
        <taxon>Papilionoideae</taxon>
        <taxon>50 kb inversion clade</taxon>
        <taxon>NPAAA clade</taxon>
        <taxon>indigoferoid/millettioid clade</taxon>
        <taxon>Phaseoleae</taxon>
        <taxon>Glycine</taxon>
        <taxon>Glycine subgen. Soja</taxon>
    </lineage>
</organism>
<dbReference type="Gene3D" id="2.40.50.140">
    <property type="entry name" value="Nucleic acid-binding proteins"/>
    <property type="match status" value="1"/>
</dbReference>
<feature type="region of interest" description="Disordered" evidence="5">
    <location>
        <begin position="370"/>
        <end position="389"/>
    </location>
</feature>
<evidence type="ECO:0000256" key="1">
    <source>
        <dbReference type="ARBA" id="ARBA00007223"/>
    </source>
</evidence>
<feature type="region of interest" description="Disordered" evidence="5">
    <location>
        <begin position="846"/>
        <end position="883"/>
    </location>
</feature>
<dbReference type="SMART" id="SM00316">
    <property type="entry name" value="S1"/>
    <property type="match status" value="1"/>
</dbReference>
<evidence type="ECO:0000256" key="6">
    <source>
        <dbReference type="SAM" id="SignalP"/>
    </source>
</evidence>
<evidence type="ECO:0000313" key="8">
    <source>
        <dbReference type="EMBL" id="RZB50322.1"/>
    </source>
</evidence>
<dbReference type="Gene3D" id="1.10.150.190">
    <property type="entry name" value="Translation initiation factor 2, subunit 1, domain 2"/>
    <property type="match status" value="1"/>
</dbReference>
<evidence type="ECO:0000256" key="2">
    <source>
        <dbReference type="ARBA" id="ARBA00022540"/>
    </source>
</evidence>
<evidence type="ECO:0000256" key="5">
    <source>
        <dbReference type="SAM" id="MobiDB-lite"/>
    </source>
</evidence>
<dbReference type="SUPFAM" id="SSF116742">
    <property type="entry name" value="eIF2alpha middle domain-like"/>
    <property type="match status" value="1"/>
</dbReference>
<evidence type="ECO:0000256" key="3">
    <source>
        <dbReference type="ARBA" id="ARBA00022553"/>
    </source>
</evidence>
<dbReference type="InterPro" id="IPR024054">
    <property type="entry name" value="TIF2_asu_middle_sf"/>
</dbReference>
<dbReference type="Pfam" id="PF07541">
    <property type="entry name" value="EIF_2_alpha"/>
    <property type="match status" value="1"/>
</dbReference>
<dbReference type="InterPro" id="IPR044126">
    <property type="entry name" value="S1_IF2_alpha"/>
</dbReference>
<keyword evidence="9" id="KW-1185">Reference proteome</keyword>
<dbReference type="InterPro" id="IPR011488">
    <property type="entry name" value="TIF_2_asu"/>
</dbReference>
<dbReference type="Proteomes" id="UP000289340">
    <property type="component" value="Chromosome 18"/>
</dbReference>
<evidence type="ECO:0000256" key="4">
    <source>
        <dbReference type="ARBA" id="ARBA00022917"/>
    </source>
</evidence>
<dbReference type="FunFam" id="3.40.50.1240:FF:000017">
    <property type="entry name" value="Histidine acid phosphatase family protein"/>
    <property type="match status" value="1"/>
</dbReference>
<dbReference type="PANTHER" id="PTHR10602">
    <property type="entry name" value="EUKARYOTIC TRANSLATION INITIATION FACTOR 2 SUBUNIT 1"/>
    <property type="match status" value="1"/>
</dbReference>
<evidence type="ECO:0000259" key="7">
    <source>
        <dbReference type="PROSITE" id="PS50126"/>
    </source>
</evidence>
<dbReference type="CDD" id="cd04452">
    <property type="entry name" value="S1_IF2_alpha"/>
    <property type="match status" value="1"/>
</dbReference>
<keyword evidence="3" id="KW-0597">Phosphoprotein</keyword>
<dbReference type="Gene3D" id="3.30.70.1130">
    <property type="entry name" value="EIF_2_alpha"/>
    <property type="match status" value="1"/>
</dbReference>
<gene>
    <name evidence="8" type="ORF">D0Y65_047306</name>
</gene>
<keyword evidence="6" id="KW-0732">Signal</keyword>
<keyword evidence="4" id="KW-0648">Protein biosynthesis</keyword>
<dbReference type="CDD" id="cd07061">
    <property type="entry name" value="HP_HAP_like"/>
    <property type="match status" value="1"/>
</dbReference>
<dbReference type="PROSITE" id="PS50126">
    <property type="entry name" value="S1"/>
    <property type="match status" value="1"/>
</dbReference>
<proteinExistence type="inferred from homology"/>
<dbReference type="InterPro" id="IPR003029">
    <property type="entry name" value="S1_domain"/>
</dbReference>
<dbReference type="SUPFAM" id="SSF53254">
    <property type="entry name" value="Phosphoglycerate mutase-like"/>
    <property type="match status" value="1"/>
</dbReference>
<feature type="domain" description="S1 motif" evidence="7">
    <location>
        <begin position="561"/>
        <end position="632"/>
    </location>
</feature>
<dbReference type="GO" id="GO:0043022">
    <property type="term" value="F:ribosome binding"/>
    <property type="evidence" value="ECO:0007669"/>
    <property type="project" value="TreeGrafter"/>
</dbReference>
<dbReference type="FunFam" id="1.10.150.190:FF:000003">
    <property type="entry name" value="Eukaryotic translation initiation factor 2 subunit alpha"/>
    <property type="match status" value="1"/>
</dbReference>
<name>A0A445FN45_GLYSO</name>
<dbReference type="FunFam" id="3.30.70.1130:FF:000001">
    <property type="entry name" value="Eukaryotic translation initiation factor 2 subunit 1"/>
    <property type="match status" value="1"/>
</dbReference>
<feature type="signal peptide" evidence="6">
    <location>
        <begin position="1"/>
        <end position="22"/>
    </location>
</feature>
<dbReference type="InterPro" id="IPR024055">
    <property type="entry name" value="TIF2_asu_C"/>
</dbReference>
<keyword evidence="2" id="KW-0396">Initiation factor</keyword>
<accession>A0A445FN45</accession>
<comment type="caution">
    <text evidence="8">The sequence shown here is derived from an EMBL/GenBank/DDBJ whole genome shotgun (WGS) entry which is preliminary data.</text>
</comment>
<dbReference type="GO" id="GO:0003723">
    <property type="term" value="F:RNA binding"/>
    <property type="evidence" value="ECO:0007669"/>
    <property type="project" value="InterPro"/>
</dbReference>
<dbReference type="SUPFAM" id="SSF50249">
    <property type="entry name" value="Nucleic acid-binding proteins"/>
    <property type="match status" value="1"/>
</dbReference>
<dbReference type="GO" id="GO:0033290">
    <property type="term" value="C:eukaryotic 48S preinitiation complex"/>
    <property type="evidence" value="ECO:0007669"/>
    <property type="project" value="TreeGrafter"/>
</dbReference>
<evidence type="ECO:0000313" key="9">
    <source>
        <dbReference type="Proteomes" id="UP000289340"/>
    </source>
</evidence>
<dbReference type="Pfam" id="PF00328">
    <property type="entry name" value="His_Phos_2"/>
    <property type="match status" value="1"/>
</dbReference>
<feature type="chain" id="PRO_5019381712" evidence="6">
    <location>
        <begin position="23"/>
        <end position="883"/>
    </location>
</feature>